<reference evidence="2 3" key="1">
    <citation type="submission" date="2019-03" db="EMBL/GenBank/DDBJ databases">
        <authorList>
            <person name="Nijsse B."/>
        </authorList>
    </citation>
    <scope>NUCLEOTIDE SEQUENCE [LARGE SCALE GENOMIC DNA]</scope>
    <source>
        <strain evidence="2">Desulfoluna butyratoxydans MSL71</strain>
    </source>
</reference>
<sequence length="59" mass="6445">MTGSADTALRKEATQPIPILTNHPKCTGGRRIGKVHVCPGLSGFSHVLFIFRFEHDQNG</sequence>
<accession>A0A4U8YI80</accession>
<dbReference type="EMBL" id="CAADHO010000001">
    <property type="protein sequence ID" value="VFQ43375.1"/>
    <property type="molecule type" value="Genomic_DNA"/>
</dbReference>
<evidence type="ECO:0000313" key="2">
    <source>
        <dbReference type="EMBL" id="VFQ43375.1"/>
    </source>
</evidence>
<keyword evidence="3" id="KW-1185">Reference proteome</keyword>
<evidence type="ECO:0000313" key="3">
    <source>
        <dbReference type="Proteomes" id="UP000507962"/>
    </source>
</evidence>
<dbReference type="AlphaFoldDB" id="A0A4U8YI80"/>
<name>A0A4U8YI80_9BACT</name>
<evidence type="ECO:0000256" key="1">
    <source>
        <dbReference type="SAM" id="MobiDB-lite"/>
    </source>
</evidence>
<gene>
    <name evidence="2" type="ORF">MSL71_10030</name>
</gene>
<feature type="region of interest" description="Disordered" evidence="1">
    <location>
        <begin position="1"/>
        <end position="22"/>
    </location>
</feature>
<proteinExistence type="predicted"/>
<dbReference type="Proteomes" id="UP000507962">
    <property type="component" value="Unassembled WGS sequence"/>
</dbReference>
<protein>
    <submittedName>
        <fullName evidence="2">Uncharacterized protein</fullName>
    </submittedName>
</protein>
<organism evidence="2 3">
    <name type="scientific">Desulfoluna butyratoxydans</name>
    <dbReference type="NCBI Taxonomy" id="231438"/>
    <lineage>
        <taxon>Bacteria</taxon>
        <taxon>Pseudomonadati</taxon>
        <taxon>Thermodesulfobacteriota</taxon>
        <taxon>Desulfobacteria</taxon>
        <taxon>Desulfobacterales</taxon>
        <taxon>Desulfolunaceae</taxon>
        <taxon>Desulfoluna</taxon>
    </lineage>
</organism>